<evidence type="ECO:0000259" key="1">
    <source>
        <dbReference type="Pfam" id="PF09348"/>
    </source>
</evidence>
<dbReference type="PANTHER" id="PTHR34202:SF1">
    <property type="entry name" value="UPF0548 PROTEIN"/>
    <property type="match status" value="1"/>
</dbReference>
<dbReference type="InterPro" id="IPR014457">
    <property type="entry name" value="UCP010260"/>
</dbReference>
<organism evidence="2 3">
    <name type="scientific">Paractinoplanes rishiriensis</name>
    <dbReference type="NCBI Taxonomy" id="1050105"/>
    <lineage>
        <taxon>Bacteria</taxon>
        <taxon>Bacillati</taxon>
        <taxon>Actinomycetota</taxon>
        <taxon>Actinomycetes</taxon>
        <taxon>Micromonosporales</taxon>
        <taxon>Micromonosporaceae</taxon>
        <taxon>Paractinoplanes</taxon>
    </lineage>
</organism>
<feature type="domain" description="DUF1990" evidence="1">
    <location>
        <begin position="6"/>
        <end position="168"/>
    </location>
</feature>
<dbReference type="InterPro" id="IPR018960">
    <property type="entry name" value="DUF1990"/>
</dbReference>
<proteinExistence type="predicted"/>
<evidence type="ECO:0000313" key="3">
    <source>
        <dbReference type="Proteomes" id="UP000636960"/>
    </source>
</evidence>
<dbReference type="PANTHER" id="PTHR34202">
    <property type="entry name" value="UPF0548 PROTEIN"/>
    <property type="match status" value="1"/>
</dbReference>
<dbReference type="Proteomes" id="UP000636960">
    <property type="component" value="Unassembled WGS sequence"/>
</dbReference>
<dbReference type="PIRSF" id="PIRSF010260">
    <property type="entry name" value="UCP010260"/>
    <property type="match status" value="1"/>
</dbReference>
<reference evidence="2" key="1">
    <citation type="submission" date="2021-01" db="EMBL/GenBank/DDBJ databases">
        <title>Whole genome shotgun sequence of Actinoplanes rishiriensis NBRC 108556.</title>
        <authorList>
            <person name="Komaki H."/>
            <person name="Tamura T."/>
        </authorList>
    </citation>
    <scope>NUCLEOTIDE SEQUENCE</scope>
    <source>
        <strain evidence="2">NBRC 108556</strain>
    </source>
</reference>
<dbReference type="Pfam" id="PF09348">
    <property type="entry name" value="DUF1990"/>
    <property type="match status" value="1"/>
</dbReference>
<evidence type="ECO:0000313" key="2">
    <source>
        <dbReference type="EMBL" id="GIE99969.1"/>
    </source>
</evidence>
<accession>A0A919MYJ0</accession>
<gene>
    <name evidence="2" type="ORF">Ari01nite_74340</name>
</gene>
<dbReference type="EMBL" id="BOMV01000078">
    <property type="protein sequence ID" value="GIE99969.1"/>
    <property type="molecule type" value="Genomic_DNA"/>
</dbReference>
<name>A0A919MYJ0_9ACTN</name>
<keyword evidence="3" id="KW-1185">Reference proteome</keyword>
<comment type="caution">
    <text evidence="2">The sequence shown here is derived from an EMBL/GenBank/DDBJ whole genome shotgun (WGS) entry which is preliminary data.</text>
</comment>
<sequence>MPGFSYDVVGETRPAQDGWLGRPAGYRRFERTVCVGRGTDRWEAVAASVLSWQVKIRSGFVVRPVDGEVLARSGARYELTVRVGPLTVREPVRVVEVVTGAERCGFSYGTLEGHPVSGEEAFVAHRSADGRVWLTIRSLTRPADSGWRWLFPVLLIAQRFYRGRYLRALPPG</sequence>
<dbReference type="RefSeq" id="WP_203787199.1">
    <property type="nucleotide sequence ID" value="NZ_BOMV01000078.1"/>
</dbReference>
<protein>
    <recommendedName>
        <fullName evidence="1">DUF1990 domain-containing protein</fullName>
    </recommendedName>
</protein>
<dbReference type="AlphaFoldDB" id="A0A919MYJ0"/>